<evidence type="ECO:0000313" key="1">
    <source>
        <dbReference type="EMBL" id="MBX61016.1"/>
    </source>
</evidence>
<sequence length="28" mass="3204">MDVANHVLETNSPIVIYTEIVSYDPRNL</sequence>
<organism evidence="1">
    <name type="scientific">Rhizophora mucronata</name>
    <name type="common">Asiatic mangrove</name>
    <dbReference type="NCBI Taxonomy" id="61149"/>
    <lineage>
        <taxon>Eukaryota</taxon>
        <taxon>Viridiplantae</taxon>
        <taxon>Streptophyta</taxon>
        <taxon>Embryophyta</taxon>
        <taxon>Tracheophyta</taxon>
        <taxon>Spermatophyta</taxon>
        <taxon>Magnoliopsida</taxon>
        <taxon>eudicotyledons</taxon>
        <taxon>Gunneridae</taxon>
        <taxon>Pentapetalae</taxon>
        <taxon>rosids</taxon>
        <taxon>fabids</taxon>
        <taxon>Malpighiales</taxon>
        <taxon>Rhizophoraceae</taxon>
        <taxon>Rhizophora</taxon>
    </lineage>
</organism>
<name>A0A2P2Q1Y0_RHIMU</name>
<reference evidence="1" key="1">
    <citation type="submission" date="2018-02" db="EMBL/GenBank/DDBJ databases">
        <title>Rhizophora mucronata_Transcriptome.</title>
        <authorList>
            <person name="Meera S.P."/>
            <person name="Sreeshan A."/>
            <person name="Augustine A."/>
        </authorList>
    </citation>
    <scope>NUCLEOTIDE SEQUENCE</scope>
    <source>
        <tissue evidence="1">Leaf</tissue>
    </source>
</reference>
<proteinExistence type="predicted"/>
<protein>
    <submittedName>
        <fullName evidence="1">Uncharacterized protein</fullName>
    </submittedName>
</protein>
<dbReference type="AlphaFoldDB" id="A0A2P2Q1Y0"/>
<accession>A0A2P2Q1Y0</accession>
<dbReference type="EMBL" id="GGEC01080532">
    <property type="protein sequence ID" value="MBX61016.1"/>
    <property type="molecule type" value="Transcribed_RNA"/>
</dbReference>